<evidence type="ECO:0000313" key="2">
    <source>
        <dbReference type="EMBL" id="SEF92041.1"/>
    </source>
</evidence>
<evidence type="ECO:0000259" key="1">
    <source>
        <dbReference type="Pfam" id="PF13468"/>
    </source>
</evidence>
<organism evidence="2 3">
    <name type="scientific">Thalassococcus halodurans</name>
    <dbReference type="NCBI Taxonomy" id="373675"/>
    <lineage>
        <taxon>Bacteria</taxon>
        <taxon>Pseudomonadati</taxon>
        <taxon>Pseudomonadota</taxon>
        <taxon>Alphaproteobacteria</taxon>
        <taxon>Rhodobacterales</taxon>
        <taxon>Roseobacteraceae</taxon>
        <taxon>Thalassococcus</taxon>
    </lineage>
</organism>
<dbReference type="OrthoDB" id="8451710at2"/>
<protein>
    <submittedName>
        <fullName evidence="2">Glyoxalase-like domain-containing protein</fullName>
    </submittedName>
</protein>
<dbReference type="EMBL" id="FNUZ01000002">
    <property type="protein sequence ID" value="SEF92041.1"/>
    <property type="molecule type" value="Genomic_DNA"/>
</dbReference>
<name>A0A1H5VYT4_9RHOB</name>
<dbReference type="InterPro" id="IPR029068">
    <property type="entry name" value="Glyas_Bleomycin-R_OHBP_Dase"/>
</dbReference>
<dbReference type="AlphaFoldDB" id="A0A1H5VYT4"/>
<evidence type="ECO:0000313" key="3">
    <source>
        <dbReference type="Proteomes" id="UP000236752"/>
    </source>
</evidence>
<dbReference type="Proteomes" id="UP000236752">
    <property type="component" value="Unassembled WGS sequence"/>
</dbReference>
<feature type="domain" description="Glyoxalase-like" evidence="1">
    <location>
        <begin position="4"/>
        <end position="172"/>
    </location>
</feature>
<gene>
    <name evidence="2" type="ORF">SAMN04488045_1229</name>
</gene>
<proteinExistence type="predicted"/>
<accession>A0A1H5VYT4</accession>
<keyword evidence="3" id="KW-1185">Reference proteome</keyword>
<dbReference type="Pfam" id="PF13468">
    <property type="entry name" value="Glyoxalase_3"/>
    <property type="match status" value="1"/>
</dbReference>
<reference evidence="2 3" key="1">
    <citation type="submission" date="2016-10" db="EMBL/GenBank/DDBJ databases">
        <authorList>
            <person name="de Groot N.N."/>
        </authorList>
    </citation>
    <scope>NUCLEOTIDE SEQUENCE [LARGE SCALE GENOMIC DNA]</scope>
    <source>
        <strain evidence="2 3">DSM 26915</strain>
    </source>
</reference>
<sequence>MLVLDHLAVLGADLKSAVEHVEGVFDCAIGAGGQHARFGTHNRLLGLRDDLYLEAIATDPDAPPPQDARWFGLDHFSGPPRLDKWVCRVANIEAAVVQLPVEPRIVDVERGDLKWRMLVPTDGFLPFDGLFPALIEWQTPVLPGVSLAGQDWALTALTITHPEASKLQSILAPFLNDDRIRFETGDTPHLCADFNGPFKCQLT</sequence>
<dbReference type="RefSeq" id="WP_103910291.1">
    <property type="nucleotide sequence ID" value="NZ_FNUZ01000002.1"/>
</dbReference>
<dbReference type="InterPro" id="IPR025870">
    <property type="entry name" value="Glyoxalase-like_dom"/>
</dbReference>
<dbReference type="Gene3D" id="3.10.180.10">
    <property type="entry name" value="2,3-Dihydroxybiphenyl 1,2-Dioxygenase, domain 1"/>
    <property type="match status" value="1"/>
</dbReference>